<organism evidence="1">
    <name type="scientific">marine sediment metagenome</name>
    <dbReference type="NCBI Taxonomy" id="412755"/>
    <lineage>
        <taxon>unclassified sequences</taxon>
        <taxon>metagenomes</taxon>
        <taxon>ecological metagenomes</taxon>
    </lineage>
</organism>
<sequence length="813" mass="92510">LPDTNLMTISELSDSFESNNLIPESNNNNSYLIQGMPIVAIVTNYSGLSPFAEGNVQFSAYVDNYGIATINITDYYLNQLDPGVYQINIYAPSRTLTKEAYRFITLEVRPENFLKFGEPTMRLDLLNWYDSGWGGAYFGADYAFYEDIYPRLTGYLATPHNTTSQWALSDYVEVDFFAKTRDIDTTEWSSWIELGSEDIYISSLVYDGLYYFELPLGQDGEMLMGKEVQLNISANAFYNQTGMEETYREQKLYILNLSLVSSTIRNDSKIFQYYTDSDIGTQLIGDNTAGDEYGIERYFEYTTDVDIYGIDSDDILLNLRGFDSLEIVNVTGMKDYNVTVLKETDDYTIIDNSIDLKPQTTLDNYSDIIISYALTIDKNSVLEWTFSKADGFVHNTTIFNPITLNHDNDNYLGVYYSKFNETYNPNGSGVQKLDKSFTGITENEVIIFNHNISGSLSGISIDQGQVELTFTGGDNYIWVEYGITTYKLDRGYQRIEYNMSDSVRKLSKLHDTHMIYDYGTTSDVNLLTIPDDPEDPMEAGDSKILIPILEDNKTSLTFNQLALLYDTVLNGSFYLDDTVLAAGINNLKPILATFTFITEDGESYFDFVNIEPASGKNRYDFEISLQPIYATKGYSALDIEIDFLSHGDNPEIIRYVLFDYFELTADDRILQTIDKPMLKKDGSLDTTKIINTPHWVQIFTDNLLDAYGVYDDAWLTLAVEGFSDYGELVKLYRDGNDELQFLPVAENEFSFQSLAITDRRLVDSLGLHINVYDLELPEYIEGEVNLYGGKGKNPYGEVYVSDMELDMNWVDSD</sequence>
<accession>A0A0F9IAS5</accession>
<proteinExistence type="predicted"/>
<dbReference type="EMBL" id="LAZR01019884">
    <property type="protein sequence ID" value="KKL90900.1"/>
    <property type="molecule type" value="Genomic_DNA"/>
</dbReference>
<evidence type="ECO:0000313" key="1">
    <source>
        <dbReference type="EMBL" id="KKL90900.1"/>
    </source>
</evidence>
<reference evidence="1" key="1">
    <citation type="journal article" date="2015" name="Nature">
        <title>Complex archaea that bridge the gap between prokaryotes and eukaryotes.</title>
        <authorList>
            <person name="Spang A."/>
            <person name="Saw J.H."/>
            <person name="Jorgensen S.L."/>
            <person name="Zaremba-Niedzwiedzka K."/>
            <person name="Martijn J."/>
            <person name="Lind A.E."/>
            <person name="van Eijk R."/>
            <person name="Schleper C."/>
            <person name="Guy L."/>
            <person name="Ettema T.J."/>
        </authorList>
    </citation>
    <scope>NUCLEOTIDE SEQUENCE</scope>
</reference>
<name>A0A0F9IAS5_9ZZZZ</name>
<gene>
    <name evidence="1" type="ORF">LCGC14_1900070</name>
</gene>
<feature type="non-terminal residue" evidence="1">
    <location>
        <position position="1"/>
    </location>
</feature>
<feature type="non-terminal residue" evidence="1">
    <location>
        <position position="813"/>
    </location>
</feature>
<comment type="caution">
    <text evidence="1">The sequence shown here is derived from an EMBL/GenBank/DDBJ whole genome shotgun (WGS) entry which is preliminary data.</text>
</comment>
<protein>
    <submittedName>
        <fullName evidence="1">Uncharacterized protein</fullName>
    </submittedName>
</protein>
<dbReference type="AlphaFoldDB" id="A0A0F9IAS5"/>